<dbReference type="KEGG" id="spat:A0O21_04425"/>
<reference evidence="2 3" key="1">
    <citation type="journal article" date="2016" name="Int. J. Syst. Evol. Microbiol.">
        <title>Streptococcuspantholopis sp. nov., isolated from faeces of the Tibetan antelope (Pantholops hodgsonii).</title>
        <authorList>
            <person name="Bai X."/>
            <person name="Xiong Y."/>
            <person name="Lu S."/>
            <person name="Jin D."/>
            <person name="Lai X."/>
            <person name="Yang J."/>
            <person name="Niu L."/>
            <person name="Hu S."/>
            <person name="Meng X."/>
            <person name="Pu J."/>
            <person name="Ye C."/>
            <person name="Xu J."/>
        </authorList>
    </citation>
    <scope>NUCLEOTIDE SEQUENCE [LARGE SCALE GENOMIC DNA]</scope>
    <source>
        <strain evidence="2 3">TA 26</strain>
    </source>
</reference>
<feature type="transmembrane region" description="Helical" evidence="1">
    <location>
        <begin position="60"/>
        <end position="84"/>
    </location>
</feature>
<keyword evidence="3" id="KW-1185">Reference proteome</keyword>
<sequence length="189" mass="20235">MNKRKSSDVAIISIFFAAMLLIHLLSSLIFNVWLVPIKPTLMHIPVIIASIVYGPKIGSILGGLMGIVSLLTNTLVLLPTSYLFSPFVENGNLASALIAILPRVLIGIVPYFIYKWWPSKAGLFAAGFSGALTNTLFVLSGIFIFFSSVYGNDVKALLAAVISANSIAEMIISALLTAAIAPVLLKLKK</sequence>
<name>A0A172Q792_9STRE</name>
<dbReference type="RefSeq" id="WP_067061914.1">
    <property type="nucleotide sequence ID" value="NZ_CP014699.1"/>
</dbReference>
<dbReference type="AlphaFoldDB" id="A0A172Q792"/>
<dbReference type="EMBL" id="CP014699">
    <property type="protein sequence ID" value="AND79326.1"/>
    <property type="molecule type" value="Genomic_DNA"/>
</dbReference>
<protein>
    <submittedName>
        <fullName evidence="2">Pantothenic acid transporter pant</fullName>
    </submittedName>
</protein>
<feature type="transmembrane region" description="Helical" evidence="1">
    <location>
        <begin position="121"/>
        <end position="146"/>
    </location>
</feature>
<dbReference type="Gene3D" id="1.10.1760.20">
    <property type="match status" value="1"/>
</dbReference>
<evidence type="ECO:0000313" key="3">
    <source>
        <dbReference type="Proteomes" id="UP000077317"/>
    </source>
</evidence>
<dbReference type="Proteomes" id="UP000077317">
    <property type="component" value="Chromosome"/>
</dbReference>
<feature type="transmembrane region" description="Helical" evidence="1">
    <location>
        <begin position="96"/>
        <end position="114"/>
    </location>
</feature>
<organism evidence="2 3">
    <name type="scientific">Streptococcus pantholopis</name>
    <dbReference type="NCBI Taxonomy" id="1811193"/>
    <lineage>
        <taxon>Bacteria</taxon>
        <taxon>Bacillati</taxon>
        <taxon>Bacillota</taxon>
        <taxon>Bacilli</taxon>
        <taxon>Lactobacillales</taxon>
        <taxon>Streptococcaceae</taxon>
        <taxon>Streptococcus</taxon>
    </lineage>
</organism>
<dbReference type="InterPro" id="IPR024529">
    <property type="entry name" value="ECF_trnsprt_substrate-spec"/>
</dbReference>
<keyword evidence="1" id="KW-0812">Transmembrane</keyword>
<dbReference type="Pfam" id="PF12822">
    <property type="entry name" value="ECF_trnsprt"/>
    <property type="match status" value="1"/>
</dbReference>
<gene>
    <name evidence="2" type="ORF">A0O21_04425</name>
</gene>
<reference evidence="3" key="2">
    <citation type="submission" date="2016-03" db="EMBL/GenBank/DDBJ databases">
        <title>Streptococcus antelopensis sp. nov., isolated from the feces of the Tibetan antelope (Pantholops hodgsonii) in Hoh Xil National Nature Reserve, Qinghai, China.</title>
        <authorList>
            <person name="Bai X."/>
        </authorList>
    </citation>
    <scope>NUCLEOTIDE SEQUENCE [LARGE SCALE GENOMIC DNA]</scope>
    <source>
        <strain evidence="3">TA 26</strain>
    </source>
</reference>
<dbReference type="GO" id="GO:0022857">
    <property type="term" value="F:transmembrane transporter activity"/>
    <property type="evidence" value="ECO:0007669"/>
    <property type="project" value="InterPro"/>
</dbReference>
<feature type="transmembrane region" description="Helical" evidence="1">
    <location>
        <begin position="9"/>
        <end position="30"/>
    </location>
</feature>
<evidence type="ECO:0000313" key="2">
    <source>
        <dbReference type="EMBL" id="AND79326.1"/>
    </source>
</evidence>
<evidence type="ECO:0000256" key="1">
    <source>
        <dbReference type="SAM" id="Phobius"/>
    </source>
</evidence>
<keyword evidence="1" id="KW-1133">Transmembrane helix</keyword>
<proteinExistence type="predicted"/>
<dbReference type="STRING" id="1811193.A0O21_04425"/>
<feature type="transmembrane region" description="Helical" evidence="1">
    <location>
        <begin position="158"/>
        <end position="185"/>
    </location>
</feature>
<dbReference type="OrthoDB" id="9813540at2"/>
<keyword evidence="1" id="KW-0472">Membrane</keyword>
<accession>A0A172Q792</accession>